<feature type="repeat" description="PPR" evidence="2">
    <location>
        <begin position="345"/>
        <end position="379"/>
    </location>
</feature>
<feature type="repeat" description="PPR" evidence="2">
    <location>
        <begin position="241"/>
        <end position="276"/>
    </location>
</feature>
<protein>
    <recommendedName>
        <fullName evidence="3">DYW domain-containing protein</fullName>
    </recommendedName>
</protein>
<dbReference type="KEGG" id="smo:SELMODRAFT_94326"/>
<dbReference type="Pfam" id="PF14432">
    <property type="entry name" value="DYW_deaminase"/>
    <property type="match status" value="1"/>
</dbReference>
<dbReference type="InterPro" id="IPR046960">
    <property type="entry name" value="PPR_At4g14850-like_plant"/>
</dbReference>
<dbReference type="FunFam" id="1.25.40.10:FF:000158">
    <property type="entry name" value="pentatricopeptide repeat-containing protein At2g33680"/>
    <property type="match status" value="1"/>
</dbReference>
<dbReference type="GO" id="GO:0003723">
    <property type="term" value="F:RNA binding"/>
    <property type="evidence" value="ECO:0007669"/>
    <property type="project" value="InterPro"/>
</dbReference>
<dbReference type="NCBIfam" id="TIGR00756">
    <property type="entry name" value="PPR"/>
    <property type="match status" value="3"/>
</dbReference>
<evidence type="ECO:0000313" key="4">
    <source>
        <dbReference type="EMBL" id="EFJ28262.1"/>
    </source>
</evidence>
<dbReference type="PROSITE" id="PS51375">
    <property type="entry name" value="PPR"/>
    <property type="match status" value="4"/>
</dbReference>
<dbReference type="InParanoid" id="D8RIJ7"/>
<dbReference type="GO" id="GO:0048731">
    <property type="term" value="P:system development"/>
    <property type="evidence" value="ECO:0007669"/>
    <property type="project" value="UniProtKB-ARBA"/>
</dbReference>
<gene>
    <name evidence="4" type="ORF">SELMODRAFT_94326</name>
</gene>
<dbReference type="PANTHER" id="PTHR47926">
    <property type="entry name" value="PENTATRICOPEPTIDE REPEAT-CONTAINING PROTEIN"/>
    <property type="match status" value="1"/>
</dbReference>
<dbReference type="InterPro" id="IPR002885">
    <property type="entry name" value="PPR_rpt"/>
</dbReference>
<reference evidence="4 5" key="1">
    <citation type="journal article" date="2011" name="Science">
        <title>The Selaginella genome identifies genetic changes associated with the evolution of vascular plants.</title>
        <authorList>
            <person name="Banks J.A."/>
            <person name="Nishiyama T."/>
            <person name="Hasebe M."/>
            <person name="Bowman J.L."/>
            <person name="Gribskov M."/>
            <person name="dePamphilis C."/>
            <person name="Albert V.A."/>
            <person name="Aono N."/>
            <person name="Aoyama T."/>
            <person name="Ambrose B.A."/>
            <person name="Ashton N.W."/>
            <person name="Axtell M.J."/>
            <person name="Barker E."/>
            <person name="Barker M.S."/>
            <person name="Bennetzen J.L."/>
            <person name="Bonawitz N.D."/>
            <person name="Chapple C."/>
            <person name="Cheng C."/>
            <person name="Correa L.G."/>
            <person name="Dacre M."/>
            <person name="DeBarry J."/>
            <person name="Dreyer I."/>
            <person name="Elias M."/>
            <person name="Engstrom E.M."/>
            <person name="Estelle M."/>
            <person name="Feng L."/>
            <person name="Finet C."/>
            <person name="Floyd S.K."/>
            <person name="Frommer W.B."/>
            <person name="Fujita T."/>
            <person name="Gramzow L."/>
            <person name="Gutensohn M."/>
            <person name="Harholt J."/>
            <person name="Hattori M."/>
            <person name="Heyl A."/>
            <person name="Hirai T."/>
            <person name="Hiwatashi Y."/>
            <person name="Ishikawa M."/>
            <person name="Iwata M."/>
            <person name="Karol K.G."/>
            <person name="Koehler B."/>
            <person name="Kolukisaoglu U."/>
            <person name="Kubo M."/>
            <person name="Kurata T."/>
            <person name="Lalonde S."/>
            <person name="Li K."/>
            <person name="Li Y."/>
            <person name="Litt A."/>
            <person name="Lyons E."/>
            <person name="Manning G."/>
            <person name="Maruyama T."/>
            <person name="Michael T.P."/>
            <person name="Mikami K."/>
            <person name="Miyazaki S."/>
            <person name="Morinaga S."/>
            <person name="Murata T."/>
            <person name="Mueller-Roeber B."/>
            <person name="Nelson D.R."/>
            <person name="Obara M."/>
            <person name="Oguri Y."/>
            <person name="Olmstead R.G."/>
            <person name="Onodera N."/>
            <person name="Petersen B.L."/>
            <person name="Pils B."/>
            <person name="Prigge M."/>
            <person name="Rensing S.A."/>
            <person name="Riano-Pachon D.M."/>
            <person name="Roberts A.W."/>
            <person name="Sato Y."/>
            <person name="Scheller H.V."/>
            <person name="Schulz B."/>
            <person name="Schulz C."/>
            <person name="Shakirov E.V."/>
            <person name="Shibagaki N."/>
            <person name="Shinohara N."/>
            <person name="Shippen D.E."/>
            <person name="Soerensen I."/>
            <person name="Sotooka R."/>
            <person name="Sugimoto N."/>
            <person name="Sugita M."/>
            <person name="Sumikawa N."/>
            <person name="Tanurdzic M."/>
            <person name="Theissen G."/>
            <person name="Ulvskov P."/>
            <person name="Wakazuki S."/>
            <person name="Weng J.K."/>
            <person name="Willats W.W."/>
            <person name="Wipf D."/>
            <person name="Wolf P.G."/>
            <person name="Yang L."/>
            <person name="Zimmer A.D."/>
            <person name="Zhu Q."/>
            <person name="Mitros T."/>
            <person name="Hellsten U."/>
            <person name="Loque D."/>
            <person name="Otillar R."/>
            <person name="Salamov A."/>
            <person name="Schmutz J."/>
            <person name="Shapiro H."/>
            <person name="Lindquist E."/>
            <person name="Lucas S."/>
            <person name="Rokhsar D."/>
            <person name="Grigoriev I.V."/>
        </authorList>
    </citation>
    <scope>NUCLEOTIDE SEQUENCE [LARGE SCALE GENOMIC DNA]</scope>
</reference>
<evidence type="ECO:0000256" key="1">
    <source>
        <dbReference type="ARBA" id="ARBA00022737"/>
    </source>
</evidence>
<dbReference type="GO" id="GO:0009451">
    <property type="term" value="P:RNA modification"/>
    <property type="evidence" value="ECO:0007669"/>
    <property type="project" value="InterPro"/>
</dbReference>
<dbReference type="Gramene" id="EFJ28262">
    <property type="protein sequence ID" value="EFJ28262"/>
    <property type="gene ID" value="SELMODRAFT_94326"/>
</dbReference>
<dbReference type="GO" id="GO:0008270">
    <property type="term" value="F:zinc ion binding"/>
    <property type="evidence" value="ECO:0007669"/>
    <property type="project" value="InterPro"/>
</dbReference>
<dbReference type="Pfam" id="PF01535">
    <property type="entry name" value="PPR"/>
    <property type="match status" value="4"/>
</dbReference>
<evidence type="ECO:0000256" key="2">
    <source>
        <dbReference type="PROSITE-ProRule" id="PRU00708"/>
    </source>
</evidence>
<feature type="repeat" description="PPR" evidence="2">
    <location>
        <begin position="22"/>
        <end position="56"/>
    </location>
</feature>
<dbReference type="PANTHER" id="PTHR47926:SF533">
    <property type="entry name" value="DYW DOMAIN-CONTAINING PROTEIN"/>
    <property type="match status" value="1"/>
</dbReference>
<dbReference type="InterPro" id="IPR032867">
    <property type="entry name" value="DYW_dom"/>
</dbReference>
<dbReference type="AlphaFoldDB" id="D8RIJ7"/>
<dbReference type="SUPFAM" id="SSF48452">
    <property type="entry name" value="TPR-like"/>
    <property type="match status" value="1"/>
</dbReference>
<proteinExistence type="predicted"/>
<keyword evidence="1" id="KW-0677">Repeat</keyword>
<dbReference type="InterPro" id="IPR011990">
    <property type="entry name" value="TPR-like_helical_dom_sf"/>
</dbReference>
<keyword evidence="5" id="KW-1185">Reference proteome</keyword>
<dbReference type="HOGENOM" id="CLU_002706_37_8_1"/>
<dbReference type="FunFam" id="1.25.40.10:FF:000396">
    <property type="entry name" value="Pentatricopeptide repeat-containing protein At2g36730"/>
    <property type="match status" value="1"/>
</dbReference>
<dbReference type="Gene3D" id="1.25.40.10">
    <property type="entry name" value="Tetratricopeptide repeat domain"/>
    <property type="match status" value="4"/>
</dbReference>
<sequence length="632" mass="69872">MYGKCGLVEEAKEVFDGIKRWNEYSWTMILSAYAHNGHFHAALGLFWRMLLEGIRVDSFTLSIAITVCSDLGDLSSGQSVRAVAVESGLHSDLVVATALVNLYGKSCGFDSGLIVQTAVLTMYGRFGKLEQAKEVFDAMPERTVVAWSALIAACAQNGCERNAFRIFRLMELEGVRPDHVTFVSMLAACGSLEEAKTIHERIAAAGYESFVMLGNSLVSLYGKCGSIQDARDAFDRITARNIVTWNSMIATYAQQGRGREVLELYERIMDEKLVKPNVITVVSILDACADMAALERGSEIHATHSSLSQEIESDIVVKTSLVNLYGKCGRVASARAVFDKIFARDVVAWNTMIAAYAQHGHDTQAMELYWDLTLEGVTPNDSSFVSILFSISHGGRRSRDAVSQLSSIREDYTNFTPKVEHYSCLVDTLARAGSLREAEELFFAMPCLPTEAVCFSLLNACKVHGDFDRAARVAERSFQLHGLVGNSQALVMLSSIFSSAGRDKLEDGFVGAVPSKELESFIEIDKVVHEFSAGDGSSHPRAEEIRRELARCVLDEQDSRRHHSEMLAVGLGLISTPHGRELQVVKKSRACWDCHAALKIISERTRRRIVLRDESKFHHFEISGGCSCKDCW</sequence>
<name>D8RIJ7_SELML</name>
<organism evidence="5">
    <name type="scientific">Selaginella moellendorffii</name>
    <name type="common">Spikemoss</name>
    <dbReference type="NCBI Taxonomy" id="88036"/>
    <lineage>
        <taxon>Eukaryota</taxon>
        <taxon>Viridiplantae</taxon>
        <taxon>Streptophyta</taxon>
        <taxon>Embryophyta</taxon>
        <taxon>Tracheophyta</taxon>
        <taxon>Lycopodiopsida</taxon>
        <taxon>Selaginellales</taxon>
        <taxon>Selaginellaceae</taxon>
        <taxon>Selaginella</taxon>
    </lineage>
</organism>
<evidence type="ECO:0000259" key="3">
    <source>
        <dbReference type="Pfam" id="PF14432"/>
    </source>
</evidence>
<evidence type="ECO:0000313" key="5">
    <source>
        <dbReference type="Proteomes" id="UP000001514"/>
    </source>
</evidence>
<dbReference type="eggNOG" id="KOG4197">
    <property type="taxonomic scope" value="Eukaryota"/>
</dbReference>
<dbReference type="Pfam" id="PF13041">
    <property type="entry name" value="PPR_2"/>
    <property type="match status" value="4"/>
</dbReference>
<dbReference type="FunFam" id="1.25.40.10:FF:000031">
    <property type="entry name" value="Pentatricopeptide repeat-containing protein mitochondrial"/>
    <property type="match status" value="1"/>
</dbReference>
<feature type="repeat" description="PPR" evidence="2">
    <location>
        <begin position="143"/>
        <end position="177"/>
    </location>
</feature>
<feature type="domain" description="DYW" evidence="3">
    <location>
        <begin position="561"/>
        <end position="632"/>
    </location>
</feature>
<dbReference type="EMBL" id="GL377580">
    <property type="protein sequence ID" value="EFJ28262.1"/>
    <property type="molecule type" value="Genomic_DNA"/>
</dbReference>
<dbReference type="Proteomes" id="UP000001514">
    <property type="component" value="Unassembled WGS sequence"/>
</dbReference>
<accession>D8RIJ7</accession>